<dbReference type="InterPro" id="IPR036397">
    <property type="entry name" value="RNaseH_sf"/>
</dbReference>
<sequence length="83" mass="9609">MDGTGPDDSVKHHWLPRSPDLSDFFLWGFIKDYFYVPPLPAILTELKIRMIAAVEAVDADCLQKFGMNLTAYRNMPCIQRWAY</sequence>
<dbReference type="GO" id="GO:0003676">
    <property type="term" value="F:nucleic acid binding"/>
    <property type="evidence" value="ECO:0007669"/>
    <property type="project" value="InterPro"/>
</dbReference>
<keyword evidence="2" id="KW-1185">Reference proteome</keyword>
<proteinExistence type="predicted"/>
<protein>
    <submittedName>
        <fullName evidence="1">Uncharacterized protein</fullName>
    </submittedName>
</protein>
<organism evidence="1 2">
    <name type="scientific">Araneus ventricosus</name>
    <name type="common">Orbweaver spider</name>
    <name type="synonym">Epeira ventricosa</name>
    <dbReference type="NCBI Taxonomy" id="182803"/>
    <lineage>
        <taxon>Eukaryota</taxon>
        <taxon>Metazoa</taxon>
        <taxon>Ecdysozoa</taxon>
        <taxon>Arthropoda</taxon>
        <taxon>Chelicerata</taxon>
        <taxon>Arachnida</taxon>
        <taxon>Araneae</taxon>
        <taxon>Araneomorphae</taxon>
        <taxon>Entelegynae</taxon>
        <taxon>Araneoidea</taxon>
        <taxon>Araneidae</taxon>
        <taxon>Araneus</taxon>
    </lineage>
</organism>
<accession>A0A4Y2MFF0</accession>
<reference evidence="1 2" key="1">
    <citation type="journal article" date="2019" name="Sci. Rep.">
        <title>Orb-weaving spider Araneus ventricosus genome elucidates the spidroin gene catalogue.</title>
        <authorList>
            <person name="Kono N."/>
            <person name="Nakamura H."/>
            <person name="Ohtoshi R."/>
            <person name="Moran D.A.P."/>
            <person name="Shinohara A."/>
            <person name="Yoshida Y."/>
            <person name="Fujiwara M."/>
            <person name="Mori M."/>
            <person name="Tomita M."/>
            <person name="Arakawa K."/>
        </authorList>
    </citation>
    <scope>NUCLEOTIDE SEQUENCE [LARGE SCALE GENOMIC DNA]</scope>
</reference>
<gene>
    <name evidence="1" type="ORF">AVEN_20841_1</name>
</gene>
<dbReference type="AlphaFoldDB" id="A0A4Y2MFF0"/>
<name>A0A4Y2MFF0_ARAVE</name>
<dbReference type="Proteomes" id="UP000499080">
    <property type="component" value="Unassembled WGS sequence"/>
</dbReference>
<dbReference type="Gene3D" id="3.30.420.10">
    <property type="entry name" value="Ribonuclease H-like superfamily/Ribonuclease H"/>
    <property type="match status" value="1"/>
</dbReference>
<dbReference type="EMBL" id="BGPR01007213">
    <property type="protein sequence ID" value="GBN25192.1"/>
    <property type="molecule type" value="Genomic_DNA"/>
</dbReference>
<dbReference type="OrthoDB" id="6471071at2759"/>
<evidence type="ECO:0000313" key="1">
    <source>
        <dbReference type="EMBL" id="GBN25192.1"/>
    </source>
</evidence>
<comment type="caution">
    <text evidence="1">The sequence shown here is derived from an EMBL/GenBank/DDBJ whole genome shotgun (WGS) entry which is preliminary data.</text>
</comment>
<evidence type="ECO:0000313" key="2">
    <source>
        <dbReference type="Proteomes" id="UP000499080"/>
    </source>
</evidence>